<dbReference type="Proteomes" id="UP000001510">
    <property type="component" value="Chromosome"/>
</dbReference>
<accession>B0JSL7</accession>
<dbReference type="EnsemblBacteria" id="BAG04175">
    <property type="protein sequence ID" value="BAG04175"/>
    <property type="gene ID" value="MAE_43530"/>
</dbReference>
<sequence length="51" mass="5974">MSICFSYQRIVLLSSIQKNCFLGKIKNFFQKMSSKRLFLGNKIILAIPYIE</sequence>
<keyword evidence="2" id="KW-1185">Reference proteome</keyword>
<dbReference type="HOGENOM" id="CLU_3100888_0_0_3"/>
<dbReference type="STRING" id="449447.MAE_43530"/>
<dbReference type="AlphaFoldDB" id="B0JSL7"/>
<organism evidence="1 2">
    <name type="scientific">Microcystis aeruginosa (strain NIES-843 / IAM M-2473)</name>
    <dbReference type="NCBI Taxonomy" id="449447"/>
    <lineage>
        <taxon>Bacteria</taxon>
        <taxon>Bacillati</taxon>
        <taxon>Cyanobacteriota</taxon>
        <taxon>Cyanophyceae</taxon>
        <taxon>Oscillatoriophycideae</taxon>
        <taxon>Chroococcales</taxon>
        <taxon>Microcystaceae</taxon>
        <taxon>Microcystis</taxon>
    </lineage>
</organism>
<dbReference type="KEGG" id="mar:MAE_43530"/>
<reference evidence="1 2" key="1">
    <citation type="journal article" date="2007" name="DNA Res.">
        <title>Complete genomic structure of the bloom-forming toxic cyanobacterium Microcystis aeruginosa NIES-843.</title>
        <authorList>
            <person name="Kaneko T."/>
            <person name="Nakajima N."/>
            <person name="Okamoto S."/>
            <person name="Suzuki I."/>
            <person name="Tanabe Y."/>
            <person name="Tamaoki M."/>
            <person name="Nakamura Y."/>
            <person name="Kasai F."/>
            <person name="Watanabe A."/>
            <person name="Kawashima K."/>
            <person name="Kishida Y."/>
            <person name="Ono A."/>
            <person name="Shimizu Y."/>
            <person name="Takahashi C."/>
            <person name="Minami C."/>
            <person name="Fujishiro T."/>
            <person name="Kohara M."/>
            <person name="Katoh M."/>
            <person name="Nakazaki N."/>
            <person name="Nakayama S."/>
            <person name="Yamada M."/>
            <person name="Tabata S."/>
            <person name="Watanabe M.M."/>
        </authorList>
    </citation>
    <scope>NUCLEOTIDE SEQUENCE [LARGE SCALE GENOMIC DNA]</scope>
    <source>
        <strain evidence="2">NIES-843 / IAM M-247</strain>
    </source>
</reference>
<dbReference type="PaxDb" id="449447-MAE_43530"/>
<dbReference type="EMBL" id="AP009552">
    <property type="protein sequence ID" value="BAG04175.1"/>
    <property type="molecule type" value="Genomic_DNA"/>
</dbReference>
<proteinExistence type="predicted"/>
<evidence type="ECO:0000313" key="1">
    <source>
        <dbReference type="EMBL" id="BAG04175.1"/>
    </source>
</evidence>
<gene>
    <name evidence="1" type="ordered locus">MAE_43530</name>
</gene>
<name>B0JSL7_MICAN</name>
<protein>
    <submittedName>
        <fullName evidence="1">Uncharacterized protein</fullName>
    </submittedName>
</protein>
<evidence type="ECO:0000313" key="2">
    <source>
        <dbReference type="Proteomes" id="UP000001510"/>
    </source>
</evidence>